<evidence type="ECO:0000256" key="2">
    <source>
        <dbReference type="ARBA" id="ARBA00022679"/>
    </source>
</evidence>
<dbReference type="InterPro" id="IPR012893">
    <property type="entry name" value="HipA-like_C"/>
</dbReference>
<evidence type="ECO:0000259" key="4">
    <source>
        <dbReference type="Pfam" id="PF07804"/>
    </source>
</evidence>
<comment type="similarity">
    <text evidence="1">Belongs to the HipA Ser/Thr kinase family.</text>
</comment>
<dbReference type="InterPro" id="IPR017508">
    <property type="entry name" value="HipA_N1"/>
</dbReference>
<dbReference type="Pfam" id="PF13657">
    <property type="entry name" value="Couple_hipA"/>
    <property type="match status" value="1"/>
</dbReference>
<dbReference type="HOGENOM" id="CLU_030167_2_1_6"/>
<protein>
    <submittedName>
        <fullName evidence="6">HipA domain protein</fullName>
    </submittedName>
</protein>
<accession>D1P7E4</accession>
<keyword evidence="7" id="KW-1185">Reference proteome</keyword>
<dbReference type="Pfam" id="PF07804">
    <property type="entry name" value="HipA_C"/>
    <property type="match status" value="1"/>
</dbReference>
<dbReference type="GO" id="GO:0004674">
    <property type="term" value="F:protein serine/threonine kinase activity"/>
    <property type="evidence" value="ECO:0007669"/>
    <property type="project" value="TreeGrafter"/>
</dbReference>
<dbReference type="InterPro" id="IPR052028">
    <property type="entry name" value="HipA_Ser/Thr_kinase"/>
</dbReference>
<dbReference type="EMBL" id="ABXV02000051">
    <property type="protein sequence ID" value="EFB70684.1"/>
    <property type="molecule type" value="Genomic_DNA"/>
</dbReference>
<reference evidence="6" key="1">
    <citation type="submission" date="2009-12" db="EMBL/GenBank/DDBJ databases">
        <authorList>
            <person name="Weinstock G."/>
            <person name="Sodergren E."/>
            <person name="Clifton S."/>
            <person name="Fulton L."/>
            <person name="Fulton B."/>
            <person name="Courtney L."/>
            <person name="Fronick C."/>
            <person name="Harrison M."/>
            <person name="Strong C."/>
            <person name="Farmer C."/>
            <person name="Delahaunty K."/>
            <person name="Markovic C."/>
            <person name="Hall O."/>
            <person name="Minx P."/>
            <person name="Tomlinson C."/>
            <person name="Mitreva M."/>
            <person name="Nelson J."/>
            <person name="Hou S."/>
            <person name="Wollam A."/>
            <person name="Pepin K.H."/>
            <person name="Johnson M."/>
            <person name="Bhonagiri V."/>
            <person name="Nash W.E."/>
            <person name="Warren W."/>
            <person name="Chinwalla A."/>
            <person name="Mardis E.R."/>
            <person name="Wilson R.K."/>
        </authorList>
    </citation>
    <scope>NUCLEOTIDE SEQUENCE [LARGE SCALE GENOMIC DNA]</scope>
    <source>
        <strain evidence="6">DSM 4541</strain>
    </source>
</reference>
<evidence type="ECO:0000313" key="6">
    <source>
        <dbReference type="EMBL" id="EFB70684.1"/>
    </source>
</evidence>
<evidence type="ECO:0000313" key="7">
    <source>
        <dbReference type="Proteomes" id="UP000005512"/>
    </source>
</evidence>
<dbReference type="eggNOG" id="COG3550">
    <property type="taxonomic scope" value="Bacteria"/>
</dbReference>
<evidence type="ECO:0000256" key="3">
    <source>
        <dbReference type="ARBA" id="ARBA00022777"/>
    </source>
</evidence>
<dbReference type="NCBIfam" id="TIGR03071">
    <property type="entry name" value="couple_hipA"/>
    <property type="match status" value="1"/>
</dbReference>
<evidence type="ECO:0000259" key="5">
    <source>
        <dbReference type="Pfam" id="PF13657"/>
    </source>
</evidence>
<proteinExistence type="inferred from homology"/>
<keyword evidence="2" id="KW-0808">Transferase</keyword>
<dbReference type="PANTHER" id="PTHR37419">
    <property type="entry name" value="SERINE/THREONINE-PROTEIN KINASE TOXIN HIPA"/>
    <property type="match status" value="1"/>
</dbReference>
<name>D1P7E4_9GAMM</name>
<evidence type="ECO:0000256" key="1">
    <source>
        <dbReference type="ARBA" id="ARBA00010164"/>
    </source>
</evidence>
<organism evidence="6 7">
    <name type="scientific">Providencia rustigianii DSM 4541</name>
    <dbReference type="NCBI Taxonomy" id="500637"/>
    <lineage>
        <taxon>Bacteria</taxon>
        <taxon>Pseudomonadati</taxon>
        <taxon>Pseudomonadota</taxon>
        <taxon>Gammaproteobacteria</taxon>
        <taxon>Enterobacterales</taxon>
        <taxon>Morganellaceae</taxon>
        <taxon>Providencia</taxon>
    </lineage>
</organism>
<dbReference type="STRING" id="500637.PROVRUST_08165"/>
<gene>
    <name evidence="6" type="ORF">PROVRUST_08165</name>
</gene>
<keyword evidence="3" id="KW-0418">Kinase</keyword>
<comment type="caution">
    <text evidence="6">The sequence shown here is derived from an EMBL/GenBank/DDBJ whole genome shotgun (WGS) entry which is preliminary data.</text>
</comment>
<dbReference type="PANTHER" id="PTHR37419:SF1">
    <property type="entry name" value="SERINE_THREONINE-PROTEIN KINASE TOXIN HIPA"/>
    <property type="match status" value="1"/>
</dbReference>
<dbReference type="GO" id="GO:0005829">
    <property type="term" value="C:cytosol"/>
    <property type="evidence" value="ECO:0007669"/>
    <property type="project" value="TreeGrafter"/>
</dbReference>
<sequence length="445" mass="50772">MEGGVVMATLYVYMNGYLVGEFIRSSTGAHQFKYDSHWLETPGARPISLSMPLQHQEYKGDEVYNFFDNLLPDNIEIRNRVVSRHQADSNQPFDLLSKIGQDSVGALQLVPAEQTVSNVKQIEYKRLSTKKLEKILTGYRANIPLGMIDEVDDFRISIAGAQEKTALLNLDGHWYLPLNATPTTHIIKLPIGKIESHSYSIDLSESVENEYLCLLIAKEFGLDVPHSFILNIGEIKALVVERFDRKYSSDDTWIMRLPQEDFCQTLNVSPARKYQSHGGPGIQEIMDYLLGSINVEKDRYQFMKSQVLFWLLAATDGHAKNFSLFIESEGRYRLTPFYDILSMYPSYGGRGIHPRDAKLAMGLKGKKGIKYEIEQIFPRHFFATAKAVGFARAEMEKILIEFDEKMDSVIKKVREQLPLDFPEHIANSILSGLHHKAERLKKGWD</sequence>
<dbReference type="CDD" id="cd17808">
    <property type="entry name" value="HipA_Ec_like"/>
    <property type="match status" value="1"/>
</dbReference>
<feature type="domain" description="HipA N-terminal subdomain 1" evidence="5">
    <location>
        <begin position="10"/>
        <end position="109"/>
    </location>
</feature>
<dbReference type="Proteomes" id="UP000005512">
    <property type="component" value="Unassembled WGS sequence"/>
</dbReference>
<feature type="domain" description="HipA-like C-terminal" evidence="4">
    <location>
        <begin position="156"/>
        <end position="408"/>
    </location>
</feature>
<dbReference type="AlphaFoldDB" id="D1P7E4"/>